<feature type="chain" id="PRO_5041955583" description="Hydrophobin" evidence="1">
    <location>
        <begin position="21"/>
        <end position="275"/>
    </location>
</feature>
<evidence type="ECO:0000256" key="1">
    <source>
        <dbReference type="SAM" id="SignalP"/>
    </source>
</evidence>
<feature type="signal peptide" evidence="1">
    <location>
        <begin position="1"/>
        <end position="20"/>
    </location>
</feature>
<reference evidence="2" key="1">
    <citation type="submission" date="2022-07" db="EMBL/GenBank/DDBJ databases">
        <title>Genome Sequence of Physisporinus lineatus.</title>
        <authorList>
            <person name="Buettner E."/>
        </authorList>
    </citation>
    <scope>NUCLEOTIDE SEQUENCE</scope>
    <source>
        <strain evidence="2">VT162</strain>
    </source>
</reference>
<name>A0AAD5VAX0_9APHY</name>
<accession>A0AAD5VAX0</accession>
<dbReference type="Proteomes" id="UP001212997">
    <property type="component" value="Unassembled WGS sequence"/>
</dbReference>
<evidence type="ECO:0000313" key="3">
    <source>
        <dbReference type="Proteomes" id="UP001212997"/>
    </source>
</evidence>
<proteinExistence type="predicted"/>
<dbReference type="EMBL" id="JANAWD010000115">
    <property type="protein sequence ID" value="KAJ3486646.1"/>
    <property type="molecule type" value="Genomic_DNA"/>
</dbReference>
<protein>
    <recommendedName>
        <fullName evidence="4">Hydrophobin</fullName>
    </recommendedName>
</protein>
<evidence type="ECO:0000313" key="2">
    <source>
        <dbReference type="EMBL" id="KAJ3486646.1"/>
    </source>
</evidence>
<keyword evidence="3" id="KW-1185">Reference proteome</keyword>
<sequence>MKFASLFSVALAAGSAVATGTSLTRSYDVVQARQAKVQRDLLDVCAGLDLDLKIDLLDKPIVLGHIDVCLCVSLIPTFIKTNVAAKAGCLLGGETKIIAILEGLIHSAKGKKDCRFPPHCHSVCSGANPCGFDCDDGYTPYTPPGQQYPSTCTCQPPKTECNGKCGDFPHGCGSAAPVKRRHARRGGSEPVCPVGTEACGVTGGNGWDCVDTQHDRESCKSLNPIFASLPISESLIDFWFQFPSSLHSPVFLRAWDNSFRYFPSLPGHVNFVLFY</sequence>
<keyword evidence="1" id="KW-0732">Signal</keyword>
<evidence type="ECO:0008006" key="4">
    <source>
        <dbReference type="Google" id="ProtNLM"/>
    </source>
</evidence>
<organism evidence="2 3">
    <name type="scientific">Meripilus lineatus</name>
    <dbReference type="NCBI Taxonomy" id="2056292"/>
    <lineage>
        <taxon>Eukaryota</taxon>
        <taxon>Fungi</taxon>
        <taxon>Dikarya</taxon>
        <taxon>Basidiomycota</taxon>
        <taxon>Agaricomycotina</taxon>
        <taxon>Agaricomycetes</taxon>
        <taxon>Polyporales</taxon>
        <taxon>Meripilaceae</taxon>
        <taxon>Meripilus</taxon>
    </lineage>
</organism>
<dbReference type="AlphaFoldDB" id="A0AAD5VAX0"/>
<gene>
    <name evidence="2" type="ORF">NLI96_g4110</name>
</gene>
<comment type="caution">
    <text evidence="2">The sequence shown here is derived from an EMBL/GenBank/DDBJ whole genome shotgun (WGS) entry which is preliminary data.</text>
</comment>